<evidence type="ECO:0000313" key="1">
    <source>
        <dbReference type="EMBL" id="QOQ87078.1"/>
    </source>
</evidence>
<accession>A0A7M1LEU8</accession>
<organism evidence="1 2">
    <name type="scientific">Campylobacter corcagiensis</name>
    <dbReference type="NCBI Taxonomy" id="1448857"/>
    <lineage>
        <taxon>Bacteria</taxon>
        <taxon>Pseudomonadati</taxon>
        <taxon>Campylobacterota</taxon>
        <taxon>Epsilonproteobacteria</taxon>
        <taxon>Campylobacterales</taxon>
        <taxon>Campylobacteraceae</taxon>
        <taxon>Campylobacter</taxon>
    </lineage>
</organism>
<dbReference type="EMBL" id="CP063078">
    <property type="protein sequence ID" value="QOQ87078.1"/>
    <property type="molecule type" value="Genomic_DNA"/>
</dbReference>
<dbReference type="AlphaFoldDB" id="A0A7M1LEU8"/>
<evidence type="ECO:0000313" key="2">
    <source>
        <dbReference type="Proteomes" id="UP000594749"/>
    </source>
</evidence>
<dbReference type="RefSeq" id="WP_025803435.1">
    <property type="nucleotide sequence ID" value="NZ_CP053842.1"/>
</dbReference>
<keyword evidence="2" id="KW-1185">Reference proteome</keyword>
<dbReference type="Pfam" id="PF10387">
    <property type="entry name" value="DUF2442"/>
    <property type="match status" value="1"/>
</dbReference>
<dbReference type="OrthoDB" id="337884at2"/>
<reference evidence="1 2" key="1">
    <citation type="submission" date="2020-10" db="EMBL/GenBank/DDBJ databases">
        <title>Campylobacter and Helicobacter PacBio genomes.</title>
        <authorList>
            <person name="Lane C."/>
        </authorList>
    </citation>
    <scope>NUCLEOTIDE SEQUENCE [LARGE SCALE GENOMIC DNA]</scope>
    <source>
        <strain evidence="1 2">2016D-0077</strain>
    </source>
</reference>
<dbReference type="InterPro" id="IPR018841">
    <property type="entry name" value="DUF2442"/>
</dbReference>
<sequence length="80" mass="9443">MSILRAKDVKFDEFYLNVELDDGRIISTPLSWYKEFLNATIKQMKDWHFICDKTGIEWESLDLQLSVEGMIFYNTSNKTA</sequence>
<gene>
    <name evidence="1" type="ORF">IMC76_07655</name>
</gene>
<dbReference type="Proteomes" id="UP000594749">
    <property type="component" value="Chromosome"/>
</dbReference>
<protein>
    <submittedName>
        <fullName evidence="1">DUF2442 domain-containing protein</fullName>
    </submittedName>
</protein>
<dbReference type="Gene3D" id="3.30.2020.40">
    <property type="entry name" value="Uncharacterised protein PF10387, DUF2442"/>
    <property type="match status" value="1"/>
</dbReference>
<name>A0A7M1LEU8_9BACT</name>
<proteinExistence type="predicted"/>